<dbReference type="PANTHER" id="PTHR33254">
    <property type="entry name" value="4-HYDROXY-4-METHYL-2-OXOGLUTARATE ALDOLASE 3-RELATED"/>
    <property type="match status" value="1"/>
</dbReference>
<dbReference type="RefSeq" id="WP_184243234.1">
    <property type="nucleotide sequence ID" value="NZ_JACHLR010000004.1"/>
</dbReference>
<dbReference type="InterPro" id="IPR036704">
    <property type="entry name" value="RraA/RraA-like_sf"/>
</dbReference>
<keyword evidence="1" id="KW-0479">Metal-binding</keyword>
<dbReference type="NCBIfam" id="NF006093">
    <property type="entry name" value="PRK08245.1"/>
    <property type="match status" value="1"/>
</dbReference>
<dbReference type="Proteomes" id="UP000555448">
    <property type="component" value="Unassembled WGS sequence"/>
</dbReference>
<feature type="binding site" evidence="1">
    <location>
        <position position="125"/>
    </location>
    <ligand>
        <name>Mg(2+)</name>
        <dbReference type="ChEBI" id="CHEBI:18420"/>
    </ligand>
</feature>
<keyword evidence="1" id="KW-0460">Magnesium</keyword>
<sequence length="235" mass="24845">MIDLAPEWLEALRESSAATVSTVLRKHGLHRVSLRGPRPLRQGQPRLVAAAATMRFIPAREDISTSESATGPKSARGILPHLPPGSVIVAAAHGITNAGVFGDIVAAHMRNMGFAGLVTDGPIRDLAGHLASDWPVWADGTVPPPSPEGLFLADYQVPVGIGGVSVFPGDVIIADDDGAVVVPRALVEAIAQESRDTERFEAWALAEVNAGAALGGLYPPNEQTMERYRREMAAR</sequence>
<dbReference type="CDD" id="cd16841">
    <property type="entry name" value="RraA_family"/>
    <property type="match status" value="1"/>
</dbReference>
<name>A0A7W7K857_9SPHN</name>
<dbReference type="GO" id="GO:0046872">
    <property type="term" value="F:metal ion binding"/>
    <property type="evidence" value="ECO:0007669"/>
    <property type="project" value="UniProtKB-KW"/>
</dbReference>
<keyword evidence="3" id="KW-1185">Reference proteome</keyword>
<proteinExistence type="predicted"/>
<feature type="binding site" evidence="1">
    <location>
        <position position="124"/>
    </location>
    <ligand>
        <name>Mg(2+)</name>
        <dbReference type="ChEBI" id="CHEBI:18420"/>
    </ligand>
</feature>
<accession>A0A7W7K857</accession>
<comment type="cofactor">
    <cofactor evidence="1">
        <name>Mg(2+)</name>
        <dbReference type="ChEBI" id="CHEBI:18420"/>
    </cofactor>
</comment>
<dbReference type="Gene3D" id="3.50.30.40">
    <property type="entry name" value="Ribonuclease E inhibitor RraA/RraA-like"/>
    <property type="match status" value="1"/>
</dbReference>
<dbReference type="EMBL" id="JACHLR010000004">
    <property type="protein sequence ID" value="MBB4857966.1"/>
    <property type="molecule type" value="Genomic_DNA"/>
</dbReference>
<evidence type="ECO:0000313" key="3">
    <source>
        <dbReference type="Proteomes" id="UP000555448"/>
    </source>
</evidence>
<evidence type="ECO:0000256" key="1">
    <source>
        <dbReference type="PIRSR" id="PIRSR605493-1"/>
    </source>
</evidence>
<gene>
    <name evidence="2" type="ORF">HNO88_001280</name>
</gene>
<dbReference type="InterPro" id="IPR005493">
    <property type="entry name" value="RraA/RraA-like"/>
</dbReference>
<dbReference type="PANTHER" id="PTHR33254:SF16">
    <property type="entry name" value="BLR3842 PROTEIN"/>
    <property type="match status" value="1"/>
</dbReference>
<organism evidence="2 3">
    <name type="scientific">Novosphingobium chloroacetimidivorans</name>
    <dbReference type="NCBI Taxonomy" id="1428314"/>
    <lineage>
        <taxon>Bacteria</taxon>
        <taxon>Pseudomonadati</taxon>
        <taxon>Pseudomonadota</taxon>
        <taxon>Alphaproteobacteria</taxon>
        <taxon>Sphingomonadales</taxon>
        <taxon>Sphingomonadaceae</taxon>
        <taxon>Novosphingobium</taxon>
    </lineage>
</organism>
<protein>
    <submittedName>
        <fullName evidence="2">Regulator of RNase E activity RraA</fullName>
    </submittedName>
</protein>
<reference evidence="2 3" key="1">
    <citation type="submission" date="2020-08" db="EMBL/GenBank/DDBJ databases">
        <title>Functional genomics of gut bacteria from endangered species of beetles.</title>
        <authorList>
            <person name="Carlos-Shanley C."/>
        </authorList>
    </citation>
    <scope>NUCLEOTIDE SEQUENCE [LARGE SCALE GENOMIC DNA]</scope>
    <source>
        <strain evidence="2 3">S00245</strain>
    </source>
</reference>
<evidence type="ECO:0000313" key="2">
    <source>
        <dbReference type="EMBL" id="MBB4857966.1"/>
    </source>
</evidence>
<dbReference type="AlphaFoldDB" id="A0A7W7K857"/>
<feature type="binding site" evidence="1">
    <location>
        <begin position="102"/>
        <end position="105"/>
    </location>
    <ligand>
        <name>substrate</name>
    </ligand>
</feature>
<dbReference type="Pfam" id="PF03737">
    <property type="entry name" value="RraA-like"/>
    <property type="match status" value="1"/>
</dbReference>
<dbReference type="SUPFAM" id="SSF89562">
    <property type="entry name" value="RraA-like"/>
    <property type="match status" value="1"/>
</dbReference>
<comment type="caution">
    <text evidence="2">The sequence shown here is derived from an EMBL/GenBank/DDBJ whole genome shotgun (WGS) entry which is preliminary data.</text>
</comment>